<keyword evidence="5" id="KW-1185">Reference proteome</keyword>
<evidence type="ECO:0000313" key="4">
    <source>
        <dbReference type="EMBL" id="NIJ43899.1"/>
    </source>
</evidence>
<dbReference type="InterPro" id="IPR006860">
    <property type="entry name" value="FecR"/>
</dbReference>
<dbReference type="Proteomes" id="UP000745859">
    <property type="component" value="Unassembled WGS sequence"/>
</dbReference>
<evidence type="ECO:0000259" key="2">
    <source>
        <dbReference type="Pfam" id="PF04773"/>
    </source>
</evidence>
<evidence type="ECO:0000259" key="3">
    <source>
        <dbReference type="Pfam" id="PF16344"/>
    </source>
</evidence>
<reference evidence="4 5" key="1">
    <citation type="submission" date="2020-03" db="EMBL/GenBank/DDBJ databases">
        <title>Genomic Encyclopedia of Type Strains, Phase IV (KMG-IV): sequencing the most valuable type-strain genomes for metagenomic binning, comparative biology and taxonomic classification.</title>
        <authorList>
            <person name="Goeker M."/>
        </authorList>
    </citation>
    <scope>NUCLEOTIDE SEQUENCE [LARGE SCALE GENOMIC DNA]</scope>
    <source>
        <strain evidence="4 5">DSM 101599</strain>
    </source>
</reference>
<sequence>MNRLENLFIIAKDLAKSIFKNKDIKPKKIEPFFDDGQSQQIIHRLKNTEEQQHRNYLLKKIDEHKIEDWNKIQNQLYPTSKVRYLKWISGVAAVFMLGLGLSYLYTSKNTSTEIPLVANITSEDITLKLADGNIQIIKANGEGEIVNKKGKVLGSQKGTLLNYKNQLSFNHVQKLMYNELVVPYGKTFQLVLSDGTSVHLNSGTTLKYPVKFIKGKKRQVYLTGEAYFNVAKDKSHPFIVNANNLNVRVLGTQFNVSSYPEDGHIKTVLVEGSVALYDKDKTYKKQNIALLTPGHKAVWGVKNKHITIRKVDTSIYTNWINGEIVFEHIKFKYIIKKLERHYNIKIKNKNKELENQVFTATFTTETLQEVLNSFKANYPFEYIKQGNTITINN</sequence>
<dbReference type="InterPro" id="IPR032508">
    <property type="entry name" value="FecR_C"/>
</dbReference>
<keyword evidence="1" id="KW-0472">Membrane</keyword>
<keyword evidence="1" id="KW-0812">Transmembrane</keyword>
<dbReference type="PANTHER" id="PTHR30273:SF2">
    <property type="entry name" value="PROTEIN FECR"/>
    <property type="match status" value="1"/>
</dbReference>
<dbReference type="Gene3D" id="3.55.50.30">
    <property type="match status" value="1"/>
</dbReference>
<dbReference type="InterPro" id="IPR012373">
    <property type="entry name" value="Ferrdict_sens_TM"/>
</dbReference>
<gene>
    <name evidence="4" type="ORF">FHR24_000338</name>
</gene>
<feature type="domain" description="Protein FecR C-terminal" evidence="3">
    <location>
        <begin position="324"/>
        <end position="391"/>
    </location>
</feature>
<dbReference type="Pfam" id="PF04773">
    <property type="entry name" value="FecR"/>
    <property type="match status" value="1"/>
</dbReference>
<dbReference type="EMBL" id="JAASQL010000001">
    <property type="protein sequence ID" value="NIJ43899.1"/>
    <property type="molecule type" value="Genomic_DNA"/>
</dbReference>
<proteinExistence type="predicted"/>
<evidence type="ECO:0000256" key="1">
    <source>
        <dbReference type="SAM" id="Phobius"/>
    </source>
</evidence>
<feature type="domain" description="FecR protein" evidence="2">
    <location>
        <begin position="184"/>
        <end position="274"/>
    </location>
</feature>
<feature type="transmembrane region" description="Helical" evidence="1">
    <location>
        <begin position="84"/>
        <end position="105"/>
    </location>
</feature>
<dbReference type="RefSeq" id="WP_167182950.1">
    <property type="nucleotide sequence ID" value="NZ_JAASQL010000001.1"/>
</dbReference>
<keyword evidence="1" id="KW-1133">Transmembrane helix</keyword>
<accession>A0ABX0U6B8</accession>
<dbReference type="Pfam" id="PF16344">
    <property type="entry name" value="FecR_C"/>
    <property type="match status" value="1"/>
</dbReference>
<dbReference type="Gene3D" id="2.60.120.1440">
    <property type="match status" value="1"/>
</dbReference>
<evidence type="ECO:0000313" key="5">
    <source>
        <dbReference type="Proteomes" id="UP000745859"/>
    </source>
</evidence>
<evidence type="ECO:0008006" key="6">
    <source>
        <dbReference type="Google" id="ProtNLM"/>
    </source>
</evidence>
<dbReference type="PANTHER" id="PTHR30273">
    <property type="entry name" value="PERIPLASMIC SIGNAL SENSOR AND SIGMA FACTOR ACTIVATOR FECR-RELATED"/>
    <property type="match status" value="1"/>
</dbReference>
<protein>
    <recommendedName>
        <fullName evidence="6">FecR family protein</fullName>
    </recommendedName>
</protein>
<organism evidence="4 5">
    <name type="scientific">Wenyingzhuangia heitensis</name>
    <dbReference type="NCBI Taxonomy" id="1487859"/>
    <lineage>
        <taxon>Bacteria</taxon>
        <taxon>Pseudomonadati</taxon>
        <taxon>Bacteroidota</taxon>
        <taxon>Flavobacteriia</taxon>
        <taxon>Flavobacteriales</taxon>
        <taxon>Flavobacteriaceae</taxon>
        <taxon>Wenyingzhuangia</taxon>
    </lineage>
</organism>
<name>A0ABX0U6B8_9FLAO</name>
<comment type="caution">
    <text evidence="4">The sequence shown here is derived from an EMBL/GenBank/DDBJ whole genome shotgun (WGS) entry which is preliminary data.</text>
</comment>